<keyword evidence="3" id="KW-1185">Reference proteome</keyword>
<dbReference type="Gene3D" id="1.20.120.1240">
    <property type="entry name" value="Dynamin, middle domain"/>
    <property type="match status" value="1"/>
</dbReference>
<organism evidence="2 3">
    <name type="scientific">Populus deltoides</name>
    <name type="common">Eastern poplar</name>
    <name type="synonym">Eastern cottonwood</name>
    <dbReference type="NCBI Taxonomy" id="3696"/>
    <lineage>
        <taxon>Eukaryota</taxon>
        <taxon>Viridiplantae</taxon>
        <taxon>Streptophyta</taxon>
        <taxon>Embryophyta</taxon>
        <taxon>Tracheophyta</taxon>
        <taxon>Spermatophyta</taxon>
        <taxon>Magnoliopsida</taxon>
        <taxon>eudicotyledons</taxon>
        <taxon>Gunneridae</taxon>
        <taxon>Pentapetalae</taxon>
        <taxon>rosids</taxon>
        <taxon>fabids</taxon>
        <taxon>Malpighiales</taxon>
        <taxon>Salicaceae</taxon>
        <taxon>Saliceae</taxon>
        <taxon>Populus</taxon>
    </lineage>
</organism>
<comment type="caution">
    <text evidence="2">The sequence shown here is derived from an EMBL/GenBank/DDBJ whole genome shotgun (WGS) entry which is preliminary data.</text>
</comment>
<dbReference type="Proteomes" id="UP000807159">
    <property type="component" value="Chromosome 3"/>
</dbReference>
<dbReference type="EMBL" id="JACEGQ020000003">
    <property type="protein sequence ID" value="KAH8514618.1"/>
    <property type="molecule type" value="Genomic_DNA"/>
</dbReference>
<dbReference type="PANTHER" id="PTHR11566">
    <property type="entry name" value="DYNAMIN"/>
    <property type="match status" value="1"/>
</dbReference>
<dbReference type="AlphaFoldDB" id="A0A8T2ZB71"/>
<dbReference type="InterPro" id="IPR022812">
    <property type="entry name" value="Dynamin"/>
</dbReference>
<proteinExistence type="predicted"/>
<dbReference type="GO" id="GO:0005874">
    <property type="term" value="C:microtubule"/>
    <property type="evidence" value="ECO:0007669"/>
    <property type="project" value="TreeGrafter"/>
</dbReference>
<name>A0A8T2ZB71_POPDE</name>
<dbReference type="GO" id="GO:0005737">
    <property type="term" value="C:cytoplasm"/>
    <property type="evidence" value="ECO:0007669"/>
    <property type="project" value="TreeGrafter"/>
</dbReference>
<evidence type="ECO:0000313" key="2">
    <source>
        <dbReference type="EMBL" id="KAH8514618.1"/>
    </source>
</evidence>
<dbReference type="GO" id="GO:0003924">
    <property type="term" value="F:GTPase activity"/>
    <property type="evidence" value="ECO:0007669"/>
    <property type="project" value="TreeGrafter"/>
</dbReference>
<evidence type="ECO:0000313" key="3">
    <source>
        <dbReference type="Proteomes" id="UP000807159"/>
    </source>
</evidence>
<protein>
    <recommendedName>
        <fullName evidence="1">Dynamin stalk domain-containing protein</fullName>
    </recommendedName>
</protein>
<feature type="non-terminal residue" evidence="2">
    <location>
        <position position="1"/>
    </location>
</feature>
<evidence type="ECO:0000259" key="1">
    <source>
        <dbReference type="Pfam" id="PF01031"/>
    </source>
</evidence>
<sequence length="236" mass="26413">KMSLVLKHCGSVSEEMSNSSENEVESLPQSIEEKHQELVVSHVPIVSSFNERIRPLLDAVDKLRHLQIVRKINEKLNASISELNRMPKTLSSVGEALTTFMGIVGSAKESLNKIIVRGEYDEYLEDKNMHCTARLVEMLNQYSGELHNCSANDLTGNFLMDEIQVLEEAKGIELPNFLPRTTFLAILQKKVEKVSHIPVAFVDKVWTYIEGVVISVLMHHSGKLPPASAVHSTSRP</sequence>
<reference evidence="2" key="1">
    <citation type="journal article" date="2021" name="J. Hered.">
        <title>Genome Assembly of Salicaceae Populus deltoides (Eastern Cottonwood) I-69 Based on Nanopore Sequencing and Hi-C Technologies.</title>
        <authorList>
            <person name="Bai S."/>
            <person name="Wu H."/>
            <person name="Zhang J."/>
            <person name="Pan Z."/>
            <person name="Zhao W."/>
            <person name="Li Z."/>
            <person name="Tong C."/>
        </authorList>
    </citation>
    <scope>NUCLEOTIDE SEQUENCE</scope>
    <source>
        <tissue evidence="2">Leaf</tissue>
    </source>
</reference>
<dbReference type="GO" id="GO:0016020">
    <property type="term" value="C:membrane"/>
    <property type="evidence" value="ECO:0007669"/>
    <property type="project" value="TreeGrafter"/>
</dbReference>
<dbReference type="InterPro" id="IPR000375">
    <property type="entry name" value="Dynamin_stalk"/>
</dbReference>
<gene>
    <name evidence="2" type="ORF">H0E87_007448</name>
</gene>
<accession>A0A8T2ZB71</accession>
<dbReference type="Pfam" id="PF01031">
    <property type="entry name" value="Dynamin_M"/>
    <property type="match status" value="1"/>
</dbReference>
<feature type="domain" description="Dynamin stalk" evidence="1">
    <location>
        <begin position="67"/>
        <end position="218"/>
    </location>
</feature>
<dbReference type="GO" id="GO:0008017">
    <property type="term" value="F:microtubule binding"/>
    <property type="evidence" value="ECO:0007669"/>
    <property type="project" value="TreeGrafter"/>
</dbReference>
<dbReference type="PANTHER" id="PTHR11566:SF173">
    <property type="entry name" value="DYNAMIN-RELATED PROTEIN 4C"/>
    <property type="match status" value="1"/>
</dbReference>